<evidence type="ECO:0000313" key="3">
    <source>
        <dbReference type="Proteomes" id="UP001219525"/>
    </source>
</evidence>
<feature type="compositionally biased region" description="Basic and acidic residues" evidence="1">
    <location>
        <begin position="1"/>
        <end position="11"/>
    </location>
</feature>
<evidence type="ECO:0000256" key="1">
    <source>
        <dbReference type="SAM" id="MobiDB-lite"/>
    </source>
</evidence>
<dbReference type="EMBL" id="JARJCW010000091">
    <property type="protein sequence ID" value="KAJ7195359.1"/>
    <property type="molecule type" value="Genomic_DNA"/>
</dbReference>
<feature type="compositionally biased region" description="Low complexity" evidence="1">
    <location>
        <begin position="105"/>
        <end position="118"/>
    </location>
</feature>
<proteinExistence type="predicted"/>
<name>A0AAD6UWR9_9AGAR</name>
<feature type="compositionally biased region" description="Low complexity" evidence="1">
    <location>
        <begin position="60"/>
        <end position="78"/>
    </location>
</feature>
<feature type="compositionally biased region" description="Gly residues" evidence="1">
    <location>
        <begin position="144"/>
        <end position="160"/>
    </location>
</feature>
<dbReference type="Proteomes" id="UP001219525">
    <property type="component" value="Unassembled WGS sequence"/>
</dbReference>
<accession>A0AAD6UWR9</accession>
<sequence length="527" mass="54063">MHGSTADETRATRGGAGGRVQRAGARTSREAGPAGGQRGGRRQMPGSTLRAGSVQHAEGWRAAGRPAGRWAPGRRAPGSRGGEARAESLPASPPNGYTGGRREAGSGQQEAGSGQREAGSGGEARAEGLLASPPNGYTGARQAAGGGWREAGGGQRGGSGQREAESGQRAAGSGGEARADREAEQLYLGLPASPPNAYTGAQTMGGGAGARRREAGVRGWERGARICGAPRALAVAYAHKRQPNKAADISKLVDNCTPPTGSQLMCNAAGSSRPTAGCQLWSQMDPVWSQVRLATSCRMAWSTGLCQNIYYLRFSASGPARGDGAGQAPLGATQKAAQCVSWGLVVVSATGARMGGRAREEDVRPGTGTGTGVAVRAGTGTGVAQHARDTHGATGAGCARRCTSPLATPVARAEVHRRRGGGTWKTGASRGTGQGGRTDGTAVARKVHIELDGRTKWKEGASRALEVQERAGEYLMHISCKPKQRLLLLVRTPTKTTRVMCIDEASSEVARGIGSAVLCSDEVLKGH</sequence>
<protein>
    <submittedName>
        <fullName evidence="2">Uncharacterized protein</fullName>
    </submittedName>
</protein>
<reference evidence="2" key="1">
    <citation type="submission" date="2023-03" db="EMBL/GenBank/DDBJ databases">
        <title>Massive genome expansion in bonnet fungi (Mycena s.s.) driven by repeated elements and novel gene families across ecological guilds.</title>
        <authorList>
            <consortium name="Lawrence Berkeley National Laboratory"/>
            <person name="Harder C.B."/>
            <person name="Miyauchi S."/>
            <person name="Viragh M."/>
            <person name="Kuo A."/>
            <person name="Thoen E."/>
            <person name="Andreopoulos B."/>
            <person name="Lu D."/>
            <person name="Skrede I."/>
            <person name="Drula E."/>
            <person name="Henrissat B."/>
            <person name="Morin E."/>
            <person name="Kohler A."/>
            <person name="Barry K."/>
            <person name="LaButti K."/>
            <person name="Morin E."/>
            <person name="Salamov A."/>
            <person name="Lipzen A."/>
            <person name="Mereny Z."/>
            <person name="Hegedus B."/>
            <person name="Baldrian P."/>
            <person name="Stursova M."/>
            <person name="Weitz H."/>
            <person name="Taylor A."/>
            <person name="Grigoriev I.V."/>
            <person name="Nagy L.G."/>
            <person name="Martin F."/>
            <person name="Kauserud H."/>
        </authorList>
    </citation>
    <scope>NUCLEOTIDE SEQUENCE</scope>
    <source>
        <strain evidence="2">9144</strain>
    </source>
</reference>
<feature type="region of interest" description="Disordered" evidence="1">
    <location>
        <begin position="413"/>
        <end position="439"/>
    </location>
</feature>
<gene>
    <name evidence="2" type="ORF">GGX14DRAFT_404066</name>
</gene>
<organism evidence="2 3">
    <name type="scientific">Mycena pura</name>
    <dbReference type="NCBI Taxonomy" id="153505"/>
    <lineage>
        <taxon>Eukaryota</taxon>
        <taxon>Fungi</taxon>
        <taxon>Dikarya</taxon>
        <taxon>Basidiomycota</taxon>
        <taxon>Agaricomycotina</taxon>
        <taxon>Agaricomycetes</taxon>
        <taxon>Agaricomycetidae</taxon>
        <taxon>Agaricales</taxon>
        <taxon>Marasmiineae</taxon>
        <taxon>Mycenaceae</taxon>
        <taxon>Mycena</taxon>
    </lineage>
</organism>
<feature type="region of interest" description="Disordered" evidence="1">
    <location>
        <begin position="1"/>
        <end position="213"/>
    </location>
</feature>
<dbReference type="AlphaFoldDB" id="A0AAD6UWR9"/>
<comment type="caution">
    <text evidence="2">The sequence shown here is derived from an EMBL/GenBank/DDBJ whole genome shotgun (WGS) entry which is preliminary data.</text>
</comment>
<evidence type="ECO:0000313" key="2">
    <source>
        <dbReference type="EMBL" id="KAJ7195359.1"/>
    </source>
</evidence>
<keyword evidence="3" id="KW-1185">Reference proteome</keyword>